<dbReference type="RefSeq" id="WP_254168134.1">
    <property type="nucleotide sequence ID" value="NZ_JAHESF010000031.1"/>
</dbReference>
<gene>
    <name evidence="2" type="ORF">KK083_23625</name>
</gene>
<sequence>MNIDRVKEQIKFNTEIIKLIVVLMIATGGGALSLIITGLTHARDVILAAIGMILAIICWVITFKRYKVTQDLINKL</sequence>
<dbReference type="Proteomes" id="UP001319200">
    <property type="component" value="Unassembled WGS sequence"/>
</dbReference>
<evidence type="ECO:0000256" key="1">
    <source>
        <dbReference type="SAM" id="Phobius"/>
    </source>
</evidence>
<protein>
    <submittedName>
        <fullName evidence="2">Uncharacterized protein</fullName>
    </submittedName>
</protein>
<feature type="transmembrane region" description="Helical" evidence="1">
    <location>
        <begin position="45"/>
        <end position="63"/>
    </location>
</feature>
<name>A0AAP2DRY5_9BACT</name>
<dbReference type="AlphaFoldDB" id="A0AAP2DRY5"/>
<evidence type="ECO:0000313" key="2">
    <source>
        <dbReference type="EMBL" id="MBT1699897.1"/>
    </source>
</evidence>
<evidence type="ECO:0000313" key="3">
    <source>
        <dbReference type="Proteomes" id="UP001319200"/>
    </source>
</evidence>
<comment type="caution">
    <text evidence="2">The sequence shown here is derived from an EMBL/GenBank/DDBJ whole genome shotgun (WGS) entry which is preliminary data.</text>
</comment>
<proteinExistence type="predicted"/>
<dbReference type="EMBL" id="JAHESF010000031">
    <property type="protein sequence ID" value="MBT1699897.1"/>
    <property type="molecule type" value="Genomic_DNA"/>
</dbReference>
<organism evidence="2 3">
    <name type="scientific">Chryseosolibacter histidini</name>
    <dbReference type="NCBI Taxonomy" id="2782349"/>
    <lineage>
        <taxon>Bacteria</taxon>
        <taxon>Pseudomonadati</taxon>
        <taxon>Bacteroidota</taxon>
        <taxon>Cytophagia</taxon>
        <taxon>Cytophagales</taxon>
        <taxon>Chryseotaleaceae</taxon>
        <taxon>Chryseosolibacter</taxon>
    </lineage>
</organism>
<keyword evidence="1" id="KW-0472">Membrane</keyword>
<reference evidence="2 3" key="1">
    <citation type="submission" date="2021-05" db="EMBL/GenBank/DDBJ databases">
        <title>A Polyphasic approach of four new species of the genus Ohtaekwangia: Ohtaekwangia histidinii sp. nov., Ohtaekwangia cretensis sp. nov., Ohtaekwangia indiensis sp. nov., Ohtaekwangia reichenbachii sp. nov. from diverse environment.</title>
        <authorList>
            <person name="Octaviana S."/>
        </authorList>
    </citation>
    <scope>NUCLEOTIDE SEQUENCE [LARGE SCALE GENOMIC DNA]</scope>
    <source>
        <strain evidence="2 3">PWU4</strain>
    </source>
</reference>
<feature type="transmembrane region" description="Helical" evidence="1">
    <location>
        <begin position="20"/>
        <end position="39"/>
    </location>
</feature>
<keyword evidence="1" id="KW-1133">Transmembrane helix</keyword>
<accession>A0AAP2DRY5</accession>
<keyword evidence="3" id="KW-1185">Reference proteome</keyword>
<keyword evidence="1" id="KW-0812">Transmembrane</keyword>